<evidence type="ECO:0000313" key="1">
    <source>
        <dbReference type="EMBL" id="EJK57288.1"/>
    </source>
</evidence>
<dbReference type="EMBL" id="AGNL01028734">
    <property type="protein sequence ID" value="EJK57288.1"/>
    <property type="molecule type" value="Genomic_DNA"/>
</dbReference>
<accession>K0RTX5</accession>
<dbReference type="Proteomes" id="UP000266841">
    <property type="component" value="Unassembled WGS sequence"/>
</dbReference>
<reference evidence="1 2" key="1">
    <citation type="journal article" date="2012" name="Genome Biol.">
        <title>Genome and low-iron response of an oceanic diatom adapted to chronic iron limitation.</title>
        <authorList>
            <person name="Lommer M."/>
            <person name="Specht M."/>
            <person name="Roy A.S."/>
            <person name="Kraemer L."/>
            <person name="Andreson R."/>
            <person name="Gutowska M.A."/>
            <person name="Wolf J."/>
            <person name="Bergner S.V."/>
            <person name="Schilhabel M.B."/>
            <person name="Klostermeier U.C."/>
            <person name="Beiko R.G."/>
            <person name="Rosenstiel P."/>
            <person name="Hippler M."/>
            <person name="Laroche J."/>
        </authorList>
    </citation>
    <scope>NUCLEOTIDE SEQUENCE [LARGE SCALE GENOMIC DNA]</scope>
    <source>
        <strain evidence="1 2">CCMP1005</strain>
    </source>
</reference>
<feature type="non-terminal residue" evidence="1">
    <location>
        <position position="1"/>
    </location>
</feature>
<proteinExistence type="predicted"/>
<gene>
    <name evidence="1" type="ORF">THAOC_22684</name>
</gene>
<protein>
    <submittedName>
        <fullName evidence="1">Uncharacterized protein</fullName>
    </submittedName>
</protein>
<comment type="caution">
    <text evidence="1">The sequence shown here is derived from an EMBL/GenBank/DDBJ whole genome shotgun (WGS) entry which is preliminary data.</text>
</comment>
<sequence>ARIGAAATESYRHCHGLRAEPPAVSGGRRKAELSLLKGLLSTSKTRAGSSRANGLATSITP</sequence>
<evidence type="ECO:0000313" key="2">
    <source>
        <dbReference type="Proteomes" id="UP000266841"/>
    </source>
</evidence>
<organism evidence="1 2">
    <name type="scientific">Thalassiosira oceanica</name>
    <name type="common">Marine diatom</name>
    <dbReference type="NCBI Taxonomy" id="159749"/>
    <lineage>
        <taxon>Eukaryota</taxon>
        <taxon>Sar</taxon>
        <taxon>Stramenopiles</taxon>
        <taxon>Ochrophyta</taxon>
        <taxon>Bacillariophyta</taxon>
        <taxon>Coscinodiscophyceae</taxon>
        <taxon>Thalassiosirophycidae</taxon>
        <taxon>Thalassiosirales</taxon>
        <taxon>Thalassiosiraceae</taxon>
        <taxon>Thalassiosira</taxon>
    </lineage>
</organism>
<dbReference type="AlphaFoldDB" id="K0RTX5"/>
<keyword evidence="2" id="KW-1185">Reference proteome</keyword>
<name>K0RTX5_THAOC</name>